<keyword evidence="3" id="KW-1185">Reference proteome</keyword>
<protein>
    <submittedName>
        <fullName evidence="2">Uncharacterized protein</fullName>
    </submittedName>
</protein>
<keyword evidence="1" id="KW-1133">Transmembrane helix</keyword>
<feature type="transmembrane region" description="Helical" evidence="1">
    <location>
        <begin position="44"/>
        <end position="64"/>
    </location>
</feature>
<evidence type="ECO:0000313" key="2">
    <source>
        <dbReference type="EMBL" id="QLY32356.1"/>
    </source>
</evidence>
<dbReference type="RefSeq" id="WP_181583524.1">
    <property type="nucleotide sequence ID" value="NZ_CP059399.1"/>
</dbReference>
<sequence>MKASEDWQQGLADSGRLDLVSLRMTPVDHFTAWFDYGGSTGLNVLGVPLVLIAVGAALASAPLVGGGGFDGARSRLRGSIAAGLLLVMTLIVVTSAAIVRNSQNDDGSMLTEVDPAAGLWFQTAAGAAAIAALAAIWVARRLVRSENPEAPGSATATGHPQGE</sequence>
<feature type="transmembrane region" description="Helical" evidence="1">
    <location>
        <begin position="119"/>
        <end position="139"/>
    </location>
</feature>
<keyword evidence="1" id="KW-0812">Transmembrane</keyword>
<dbReference type="KEGG" id="nhu:H0264_08920"/>
<gene>
    <name evidence="2" type="ORF">H0264_08920</name>
</gene>
<evidence type="ECO:0000256" key="1">
    <source>
        <dbReference type="SAM" id="Phobius"/>
    </source>
</evidence>
<name>A0A7D6VL89_9NOCA</name>
<keyword evidence="1" id="KW-0472">Membrane</keyword>
<dbReference type="EMBL" id="CP059399">
    <property type="protein sequence ID" value="QLY32356.1"/>
    <property type="molecule type" value="Genomic_DNA"/>
</dbReference>
<reference evidence="2 3" key="1">
    <citation type="submission" date="2020-07" db="EMBL/GenBank/DDBJ databases">
        <authorList>
            <person name="Zhuang K."/>
            <person name="Ran Y."/>
        </authorList>
    </citation>
    <scope>NUCLEOTIDE SEQUENCE [LARGE SCALE GENOMIC DNA]</scope>
    <source>
        <strain evidence="2 3">WCH-YHL-001</strain>
    </source>
</reference>
<accession>A0A7D6VL89</accession>
<dbReference type="Proteomes" id="UP000515512">
    <property type="component" value="Chromosome"/>
</dbReference>
<dbReference type="AlphaFoldDB" id="A0A7D6VL89"/>
<feature type="transmembrane region" description="Helical" evidence="1">
    <location>
        <begin position="76"/>
        <end position="99"/>
    </location>
</feature>
<evidence type="ECO:0000313" key="3">
    <source>
        <dbReference type="Proteomes" id="UP000515512"/>
    </source>
</evidence>
<organism evidence="2 3">
    <name type="scientific">Nocardia huaxiensis</name>
    <dbReference type="NCBI Taxonomy" id="2755382"/>
    <lineage>
        <taxon>Bacteria</taxon>
        <taxon>Bacillati</taxon>
        <taxon>Actinomycetota</taxon>
        <taxon>Actinomycetes</taxon>
        <taxon>Mycobacteriales</taxon>
        <taxon>Nocardiaceae</taxon>
        <taxon>Nocardia</taxon>
    </lineage>
</organism>
<proteinExistence type="predicted"/>